<keyword evidence="3" id="KW-1185">Reference proteome</keyword>
<evidence type="ECO:0000313" key="2">
    <source>
        <dbReference type="EMBL" id="TDV35377.1"/>
    </source>
</evidence>
<reference evidence="2 3" key="1">
    <citation type="submission" date="2019-03" db="EMBL/GenBank/DDBJ databases">
        <title>Genomic Encyclopedia of Archaeal and Bacterial Type Strains, Phase II (KMG-II): from individual species to whole genera.</title>
        <authorList>
            <person name="Goeker M."/>
        </authorList>
    </citation>
    <scope>NUCLEOTIDE SEQUENCE [LARGE SCALE GENOMIC DNA]</scope>
    <source>
        <strain evidence="2 3">DSM 45499</strain>
    </source>
</reference>
<evidence type="ECO:0000313" key="3">
    <source>
        <dbReference type="Proteomes" id="UP000294927"/>
    </source>
</evidence>
<feature type="region of interest" description="Disordered" evidence="1">
    <location>
        <begin position="312"/>
        <end position="365"/>
    </location>
</feature>
<dbReference type="SUPFAM" id="SSF53474">
    <property type="entry name" value="alpha/beta-Hydrolases"/>
    <property type="match status" value="1"/>
</dbReference>
<comment type="caution">
    <text evidence="2">The sequence shown here is derived from an EMBL/GenBank/DDBJ whole genome shotgun (WGS) entry which is preliminary data.</text>
</comment>
<dbReference type="PANTHER" id="PTHR43265">
    <property type="entry name" value="ESTERASE ESTD"/>
    <property type="match status" value="1"/>
</dbReference>
<dbReference type="GO" id="GO:0052689">
    <property type="term" value="F:carboxylic ester hydrolase activity"/>
    <property type="evidence" value="ECO:0007669"/>
    <property type="project" value="TreeGrafter"/>
</dbReference>
<dbReference type="AlphaFoldDB" id="A0A4R7UPA9"/>
<name>A0A4R7UPA9_9PSEU</name>
<gene>
    <name evidence="2" type="ORF">CLV71_1352</name>
</gene>
<dbReference type="EMBL" id="SOCP01000035">
    <property type="protein sequence ID" value="TDV35377.1"/>
    <property type="molecule type" value="Genomic_DNA"/>
</dbReference>
<dbReference type="Gene3D" id="3.40.50.1820">
    <property type="entry name" value="alpha/beta hydrolase"/>
    <property type="match status" value="1"/>
</dbReference>
<proteinExistence type="predicted"/>
<evidence type="ECO:0008006" key="4">
    <source>
        <dbReference type="Google" id="ProtNLM"/>
    </source>
</evidence>
<dbReference type="Proteomes" id="UP000294927">
    <property type="component" value="Unassembled WGS sequence"/>
</dbReference>
<organism evidence="2 3">
    <name type="scientific">Actinophytocola oryzae</name>
    <dbReference type="NCBI Taxonomy" id="502181"/>
    <lineage>
        <taxon>Bacteria</taxon>
        <taxon>Bacillati</taxon>
        <taxon>Actinomycetota</taxon>
        <taxon>Actinomycetes</taxon>
        <taxon>Pseudonocardiales</taxon>
        <taxon>Pseudonocardiaceae</taxon>
    </lineage>
</organism>
<dbReference type="PANTHER" id="PTHR43265:SF1">
    <property type="entry name" value="ESTERASE ESTD"/>
    <property type="match status" value="1"/>
</dbReference>
<dbReference type="InterPro" id="IPR053145">
    <property type="entry name" value="AB_hydrolase_Est10"/>
</dbReference>
<accession>A0A4R7UPA9</accession>
<protein>
    <recommendedName>
        <fullName evidence="4">AB hydrolase-1 domain-containing protein</fullName>
    </recommendedName>
</protein>
<sequence>MFPHFAAVAMSLVAMTATPAEPTPCLVPAADREIVFTVDGTTTYGTLHVPAHRAGHRLRAALLLPGSGPTDRDGNQPTASPNTLAQVAGALDGDRVVTLRFDKYGTGHTGLGAYRDHPAALDYPAFVRQAAAAYEVLREQPEADSHALLIVGHSEGAMTALVLGGTVHPRPAGLALLQPQAIRLLDLVALQLHAQTAEAAQQGQFTPEQQHTIDTATDAAVTALREHRPIDTTDLPPALAQLFTAFQGQSSRFVDSDDDVYPPDTAATLRPGTSVLLTCGTNDVQVPCATTDALTVALGRAHVGRPGRIPLPGVDHLLHDTNHPNTPPRPCSTPYTSSRDTETSPQPTPHKSPVDRTSRPRRPVSRLTRNLARVEILPLWQFSVW</sequence>
<dbReference type="InterPro" id="IPR029058">
    <property type="entry name" value="AB_hydrolase_fold"/>
</dbReference>
<evidence type="ECO:0000256" key="1">
    <source>
        <dbReference type="SAM" id="MobiDB-lite"/>
    </source>
</evidence>